<dbReference type="AlphaFoldDB" id="A0A1I5T3L9"/>
<feature type="transmembrane region" description="Helical" evidence="3">
    <location>
        <begin position="483"/>
        <end position="503"/>
    </location>
</feature>
<evidence type="ECO:0000313" key="6">
    <source>
        <dbReference type="Proteomes" id="UP000199356"/>
    </source>
</evidence>
<dbReference type="STRING" id="441119.SAMN04488047_112135"/>
<keyword evidence="3" id="KW-0472">Membrane</keyword>
<name>A0A1I5T3L9_9RHOB</name>
<feature type="transmembrane region" description="Helical" evidence="3">
    <location>
        <begin position="362"/>
        <end position="382"/>
    </location>
</feature>
<dbReference type="GO" id="GO:0005886">
    <property type="term" value="C:plasma membrane"/>
    <property type="evidence" value="ECO:0007669"/>
    <property type="project" value="UniProtKB-SubCell"/>
</dbReference>
<keyword evidence="6" id="KW-1185">Reference proteome</keyword>
<feature type="region of interest" description="Disordered" evidence="2">
    <location>
        <begin position="1"/>
        <end position="23"/>
    </location>
</feature>
<organism evidence="5 6">
    <name type="scientific">Tranquillimonas alkanivorans</name>
    <dbReference type="NCBI Taxonomy" id="441119"/>
    <lineage>
        <taxon>Bacteria</taxon>
        <taxon>Pseudomonadati</taxon>
        <taxon>Pseudomonadota</taxon>
        <taxon>Alphaproteobacteria</taxon>
        <taxon>Rhodobacterales</taxon>
        <taxon>Roseobacteraceae</taxon>
        <taxon>Tranquillimonas</taxon>
    </lineage>
</organism>
<feature type="transmembrane region" description="Helical" evidence="3">
    <location>
        <begin position="389"/>
        <end position="407"/>
    </location>
</feature>
<evidence type="ECO:0000259" key="4">
    <source>
        <dbReference type="Pfam" id="PF06808"/>
    </source>
</evidence>
<feature type="transmembrane region" description="Helical" evidence="3">
    <location>
        <begin position="320"/>
        <end position="342"/>
    </location>
</feature>
<evidence type="ECO:0000256" key="2">
    <source>
        <dbReference type="SAM" id="MobiDB-lite"/>
    </source>
</evidence>
<evidence type="ECO:0000256" key="3">
    <source>
        <dbReference type="SAM" id="Phobius"/>
    </source>
</evidence>
<proteinExistence type="predicted"/>
<feature type="transmembrane region" description="Helical" evidence="3">
    <location>
        <begin position="643"/>
        <end position="664"/>
    </location>
</feature>
<dbReference type="RefSeq" id="WP_093423531.1">
    <property type="nucleotide sequence ID" value="NZ_FOXA01000012.1"/>
</dbReference>
<comment type="function">
    <text evidence="1">Part of the tripartite ATP-independent periplasmic (TRAP) transport system.</text>
</comment>
<protein>
    <submittedName>
        <fullName evidence="5">TRAP transporter, 4TM/12TM fusion protein</fullName>
    </submittedName>
</protein>
<feature type="transmembrane region" description="Helical" evidence="3">
    <location>
        <begin position="139"/>
        <end position="157"/>
    </location>
</feature>
<dbReference type="NCBIfam" id="TIGR02123">
    <property type="entry name" value="TRAP_fused"/>
    <property type="match status" value="1"/>
</dbReference>
<dbReference type="Pfam" id="PF06808">
    <property type="entry name" value="DctM"/>
    <property type="match status" value="1"/>
</dbReference>
<dbReference type="OrthoDB" id="9759894at2"/>
<dbReference type="Proteomes" id="UP000199356">
    <property type="component" value="Unassembled WGS sequence"/>
</dbReference>
<evidence type="ECO:0000313" key="5">
    <source>
        <dbReference type="EMBL" id="SFP77652.1"/>
    </source>
</evidence>
<feature type="domain" description="TRAP C4-dicarboxylate transport system permease DctM subunit" evidence="4">
    <location>
        <begin position="128"/>
        <end position="590"/>
    </location>
</feature>
<dbReference type="GO" id="GO:0022857">
    <property type="term" value="F:transmembrane transporter activity"/>
    <property type="evidence" value="ECO:0007669"/>
    <property type="project" value="UniProtKB-UniRule"/>
</dbReference>
<accession>A0A1I5T3L9</accession>
<feature type="compositionally biased region" description="Low complexity" evidence="2">
    <location>
        <begin position="1"/>
        <end position="15"/>
    </location>
</feature>
<dbReference type="InterPro" id="IPR010656">
    <property type="entry name" value="DctM"/>
</dbReference>
<feature type="transmembrane region" description="Helical" evidence="3">
    <location>
        <begin position="58"/>
        <end position="76"/>
    </location>
</feature>
<dbReference type="InterPro" id="IPR011853">
    <property type="entry name" value="TRAP_DctM-Dct_fused"/>
</dbReference>
<feature type="transmembrane region" description="Helical" evidence="3">
    <location>
        <begin position="27"/>
        <end position="46"/>
    </location>
</feature>
<dbReference type="PANTHER" id="PTHR43849">
    <property type="entry name" value="BLL3936 PROTEIN"/>
    <property type="match status" value="1"/>
</dbReference>
<feature type="transmembrane region" description="Helical" evidence="3">
    <location>
        <begin position="83"/>
        <end position="104"/>
    </location>
</feature>
<keyword evidence="1" id="KW-0813">Transport</keyword>
<reference evidence="5 6" key="1">
    <citation type="submission" date="2016-10" db="EMBL/GenBank/DDBJ databases">
        <authorList>
            <person name="de Groot N.N."/>
        </authorList>
    </citation>
    <scope>NUCLEOTIDE SEQUENCE [LARGE SCALE GENOMIC DNA]</scope>
    <source>
        <strain evidence="5 6">DSM 19547</strain>
    </source>
</reference>
<dbReference type="EMBL" id="FOXA01000012">
    <property type="protein sequence ID" value="SFP77652.1"/>
    <property type="molecule type" value="Genomic_DNA"/>
</dbReference>
<keyword evidence="3" id="KW-1133">Transmembrane helix</keyword>
<keyword evidence="1" id="KW-1003">Cell membrane</keyword>
<feature type="transmembrane region" description="Helical" evidence="3">
    <location>
        <begin position="448"/>
        <end position="471"/>
    </location>
</feature>
<feature type="transmembrane region" description="Helical" evidence="3">
    <location>
        <begin position="195"/>
        <end position="217"/>
    </location>
</feature>
<feature type="transmembrane region" description="Helical" evidence="3">
    <location>
        <begin position="509"/>
        <end position="537"/>
    </location>
</feature>
<comment type="subcellular location">
    <subcellularLocation>
        <location evidence="1">Cell inner membrane</location>
        <topology evidence="1">Multi-pass membrane protein</topology>
    </subcellularLocation>
</comment>
<gene>
    <name evidence="5" type="ORF">SAMN04488047_112135</name>
</gene>
<keyword evidence="3" id="KW-0812">Transmembrane</keyword>
<sequence>MDLTPDTGTPGTPKADPQKGPEHPRPVALAIVVIGVALSLFQMYGAGIEPLGLFYQRSIHLAFIMVLAFLMFPAFGPRRKRGILGWGIDLAFLAAAIASGGYIVWNLDAIFARAGFWSETDIWMGILTTVTVLEASRRAIGLGMTMIGVVAILYALAGPRGALPWLGEWLPGILSHRGNSLDRLVGQLYLGQEGIFGLPLGVAATYIFVFVLFGAFLEVTGAGKFFIDLAYAATGRKPGGPAKAAVLASAGMGSISGSALANVVTTGAFTIPLMKRLGYRPAQAGGIEAAASTGGQITPPLMGAGAFLISEYTRIPYIDIVLISIFPAILYLGTVYLFVHIVAMKAGMKGMPQAELPDVKSVLAAGWQFILPLFLLIWLLAINLSPMRVGFWAILSVIIVAVLRAGIEMLVLDPRRGKPLTGARIGEAVKAGTGLLIQALSLGARNAVAVSMACAVAGIIVGVVGLTGLGLKFSSMMVALSGGNLVAALVLVLIASLILGMGLPVTASYIVLIVLVGPALSEEFGIPLLIAHLVVFWYSQDSNVTPPIALAGFAGAAIANAKPMETSVQAWKFAKGLYLIPLFMVYNPEMILGGPIALVIWTGLIAILALVAFAAAIEGWLFAPMDVVSRVLTVPATIAVFHPNHAVEAAGAAALLAILGVNWLRGRREGAPGGNESAPG</sequence>
<keyword evidence="1" id="KW-0997">Cell inner membrane</keyword>
<dbReference type="PANTHER" id="PTHR43849:SF2">
    <property type="entry name" value="BLL3936 PROTEIN"/>
    <property type="match status" value="1"/>
</dbReference>
<feature type="transmembrane region" description="Helical" evidence="3">
    <location>
        <begin position="110"/>
        <end position="132"/>
    </location>
</feature>
<feature type="transmembrane region" description="Helical" evidence="3">
    <location>
        <begin position="598"/>
        <end position="623"/>
    </location>
</feature>
<evidence type="ECO:0000256" key="1">
    <source>
        <dbReference type="RuleBase" id="RU369079"/>
    </source>
</evidence>